<dbReference type="GO" id="GO:0003677">
    <property type="term" value="F:DNA binding"/>
    <property type="evidence" value="ECO:0007669"/>
    <property type="project" value="InterPro"/>
</dbReference>
<dbReference type="InterPro" id="IPR038488">
    <property type="entry name" value="Integrase_DNA-bd_sf"/>
</dbReference>
<gene>
    <name evidence="5" type="ORF">IP93_02734</name>
</gene>
<dbReference type="AlphaFoldDB" id="A0A562LI17"/>
<name>A0A562LI17_9GAMM</name>
<feature type="domain" description="Tyr recombinase" evidence="4">
    <location>
        <begin position="199"/>
        <end position="369"/>
    </location>
</feature>
<proteinExistence type="inferred from homology"/>
<dbReference type="CDD" id="cd00397">
    <property type="entry name" value="DNA_BRE_C"/>
    <property type="match status" value="1"/>
</dbReference>
<dbReference type="Pfam" id="PF00589">
    <property type="entry name" value="Phage_integrase"/>
    <property type="match status" value="1"/>
</dbReference>
<dbReference type="OrthoDB" id="9057547at2"/>
<dbReference type="InterPro" id="IPR050808">
    <property type="entry name" value="Phage_Integrase"/>
</dbReference>
<organism evidence="5 6">
    <name type="scientific">Aerolutibacter ruishenii</name>
    <dbReference type="NCBI Taxonomy" id="686800"/>
    <lineage>
        <taxon>Bacteria</taxon>
        <taxon>Pseudomonadati</taxon>
        <taxon>Pseudomonadota</taxon>
        <taxon>Gammaproteobacteria</taxon>
        <taxon>Lysobacterales</taxon>
        <taxon>Lysobacteraceae</taxon>
        <taxon>Aerolutibacter</taxon>
    </lineage>
</organism>
<dbReference type="EMBL" id="VLKP01000013">
    <property type="protein sequence ID" value="TWI07216.1"/>
    <property type="molecule type" value="Genomic_DNA"/>
</dbReference>
<evidence type="ECO:0000256" key="1">
    <source>
        <dbReference type="ARBA" id="ARBA00008857"/>
    </source>
</evidence>
<evidence type="ECO:0000313" key="6">
    <source>
        <dbReference type="Proteomes" id="UP000316471"/>
    </source>
</evidence>
<dbReference type="SUPFAM" id="SSF56349">
    <property type="entry name" value="DNA breaking-rejoining enzymes"/>
    <property type="match status" value="1"/>
</dbReference>
<dbReference type="RefSeq" id="WP_144816589.1">
    <property type="nucleotide sequence ID" value="NZ_VLKP01000013.1"/>
</dbReference>
<dbReference type="GO" id="GO:0006310">
    <property type="term" value="P:DNA recombination"/>
    <property type="evidence" value="ECO:0007669"/>
    <property type="project" value="UniProtKB-KW"/>
</dbReference>
<evidence type="ECO:0000256" key="2">
    <source>
        <dbReference type="ARBA" id="ARBA00022908"/>
    </source>
</evidence>
<evidence type="ECO:0000256" key="3">
    <source>
        <dbReference type="ARBA" id="ARBA00023172"/>
    </source>
</evidence>
<evidence type="ECO:0000259" key="4">
    <source>
        <dbReference type="PROSITE" id="PS51898"/>
    </source>
</evidence>
<keyword evidence="3" id="KW-0233">DNA recombination</keyword>
<reference evidence="5 6" key="1">
    <citation type="journal article" date="2015" name="Stand. Genomic Sci.">
        <title>Genomic Encyclopedia of Bacterial and Archaeal Type Strains, Phase III: the genomes of soil and plant-associated and newly described type strains.</title>
        <authorList>
            <person name="Whitman W.B."/>
            <person name="Woyke T."/>
            <person name="Klenk H.P."/>
            <person name="Zhou Y."/>
            <person name="Lilburn T.G."/>
            <person name="Beck B.J."/>
            <person name="De Vos P."/>
            <person name="Vandamme P."/>
            <person name="Eisen J.A."/>
            <person name="Garrity G."/>
            <person name="Hugenholtz P."/>
            <person name="Kyrpides N.C."/>
        </authorList>
    </citation>
    <scope>NUCLEOTIDE SEQUENCE [LARGE SCALE GENOMIC DNA]</scope>
    <source>
        <strain evidence="5 6">CGMCC 1.10136</strain>
    </source>
</reference>
<sequence>MKSKITQSLVERAPRPEPSKSVLYADTEMRGFYLIVTATKRSFYVQSLVNGRQVRTKLGDHPAMDAKQARDAARQTLVGMRGGVNPNEERRRARARGITLREALDLHLAAKPLSPRTKGDYRYNCEQYLSDWLDRPLAELGADRSGVRDRHRRITERHGAPSADNAFRIFRAVYNRGLREHPDLPPNPCGNVDYHGLRRRKVDAPTDRLKAWGKAVLGLHPVRRDLHLFMVLTGMRRTSACEARASDLDLASGRLHVPKPKGGSTRAFDLPLSGPLADLLGHRVEENPRLHRKSPWLFPADSKSGHVAEVAQHELDGLTGHALRHTFATLAVQAGVPLLELKYLLNHAASNVTMGYIHVGPEHLRKHQEAASRYILEQLGLAWTEGEWPPRLASTRAGAL</sequence>
<accession>A0A562LI17</accession>
<dbReference type="PROSITE" id="PS51898">
    <property type="entry name" value="TYR_RECOMBINASE"/>
    <property type="match status" value="1"/>
</dbReference>
<dbReference type="InterPro" id="IPR011010">
    <property type="entry name" value="DNA_brk_join_enz"/>
</dbReference>
<dbReference type="InterPro" id="IPR025166">
    <property type="entry name" value="Integrase_DNA_bind_dom"/>
</dbReference>
<dbReference type="InterPro" id="IPR013762">
    <property type="entry name" value="Integrase-like_cat_sf"/>
</dbReference>
<keyword evidence="2" id="KW-0229">DNA integration</keyword>
<comment type="caution">
    <text evidence="5">The sequence shown here is derived from an EMBL/GenBank/DDBJ whole genome shotgun (WGS) entry which is preliminary data.</text>
</comment>
<dbReference type="PANTHER" id="PTHR30629:SF2">
    <property type="entry name" value="PROPHAGE INTEGRASE INTS-RELATED"/>
    <property type="match status" value="1"/>
</dbReference>
<keyword evidence="6" id="KW-1185">Reference proteome</keyword>
<dbReference type="PANTHER" id="PTHR30629">
    <property type="entry name" value="PROPHAGE INTEGRASE"/>
    <property type="match status" value="1"/>
</dbReference>
<protein>
    <submittedName>
        <fullName evidence="5">Site-specific recombinase XerD</fullName>
    </submittedName>
</protein>
<dbReference type="Gene3D" id="3.30.160.390">
    <property type="entry name" value="Integrase, DNA-binding domain"/>
    <property type="match status" value="1"/>
</dbReference>
<dbReference type="Gene3D" id="1.10.443.10">
    <property type="entry name" value="Intergrase catalytic core"/>
    <property type="match status" value="1"/>
</dbReference>
<evidence type="ECO:0000313" key="5">
    <source>
        <dbReference type="EMBL" id="TWI07216.1"/>
    </source>
</evidence>
<comment type="similarity">
    <text evidence="1">Belongs to the 'phage' integrase family.</text>
</comment>
<dbReference type="InterPro" id="IPR002104">
    <property type="entry name" value="Integrase_catalytic"/>
</dbReference>
<dbReference type="Pfam" id="PF13356">
    <property type="entry name" value="Arm-DNA-bind_3"/>
    <property type="match status" value="1"/>
</dbReference>
<dbReference type="GO" id="GO:0015074">
    <property type="term" value="P:DNA integration"/>
    <property type="evidence" value="ECO:0007669"/>
    <property type="project" value="UniProtKB-KW"/>
</dbReference>
<dbReference type="Proteomes" id="UP000316471">
    <property type="component" value="Unassembled WGS sequence"/>
</dbReference>